<sequence length="83" mass="9126">MGVLTSHPAASSPTTILSFLMSPHGEMTPWETSARKTLSLMVGRKVNARKAYEVCPYLDPPSSSPGGIRKPVRVSREDRSLIW</sequence>
<keyword evidence="2" id="KW-1185">Reference proteome</keyword>
<comment type="caution">
    <text evidence="1">The sequence shown here is derived from an EMBL/GenBank/DDBJ whole genome shotgun (WGS) entry which is preliminary data.</text>
</comment>
<reference evidence="1 2" key="1">
    <citation type="submission" date="2019-05" db="EMBL/GenBank/DDBJ databases">
        <title>Another draft genome of Portunus trituberculatus and its Hox gene families provides insights of decapod evolution.</title>
        <authorList>
            <person name="Jeong J.-H."/>
            <person name="Song I."/>
            <person name="Kim S."/>
            <person name="Choi T."/>
            <person name="Kim D."/>
            <person name="Ryu S."/>
            <person name="Kim W."/>
        </authorList>
    </citation>
    <scope>NUCLEOTIDE SEQUENCE [LARGE SCALE GENOMIC DNA]</scope>
    <source>
        <tissue evidence="1">Muscle</tissue>
    </source>
</reference>
<evidence type="ECO:0000313" key="1">
    <source>
        <dbReference type="EMBL" id="MPC35399.1"/>
    </source>
</evidence>
<dbReference type="Proteomes" id="UP000324222">
    <property type="component" value="Unassembled WGS sequence"/>
</dbReference>
<accession>A0A5B7EQI7</accession>
<dbReference type="AlphaFoldDB" id="A0A5B7EQI7"/>
<dbReference type="EMBL" id="VSRR010003266">
    <property type="protein sequence ID" value="MPC35399.1"/>
    <property type="molecule type" value="Genomic_DNA"/>
</dbReference>
<evidence type="ECO:0000313" key="2">
    <source>
        <dbReference type="Proteomes" id="UP000324222"/>
    </source>
</evidence>
<proteinExistence type="predicted"/>
<organism evidence="1 2">
    <name type="scientific">Portunus trituberculatus</name>
    <name type="common">Swimming crab</name>
    <name type="synonym">Neptunus trituberculatus</name>
    <dbReference type="NCBI Taxonomy" id="210409"/>
    <lineage>
        <taxon>Eukaryota</taxon>
        <taxon>Metazoa</taxon>
        <taxon>Ecdysozoa</taxon>
        <taxon>Arthropoda</taxon>
        <taxon>Crustacea</taxon>
        <taxon>Multicrustacea</taxon>
        <taxon>Malacostraca</taxon>
        <taxon>Eumalacostraca</taxon>
        <taxon>Eucarida</taxon>
        <taxon>Decapoda</taxon>
        <taxon>Pleocyemata</taxon>
        <taxon>Brachyura</taxon>
        <taxon>Eubrachyura</taxon>
        <taxon>Portunoidea</taxon>
        <taxon>Portunidae</taxon>
        <taxon>Portuninae</taxon>
        <taxon>Portunus</taxon>
    </lineage>
</organism>
<name>A0A5B7EQI7_PORTR</name>
<protein>
    <submittedName>
        <fullName evidence="1">Uncharacterized protein</fullName>
    </submittedName>
</protein>
<gene>
    <name evidence="1" type="ORF">E2C01_028821</name>
</gene>